<keyword evidence="2" id="KW-1185">Reference proteome</keyword>
<proteinExistence type="predicted"/>
<name>A0ACC2W1Z1_9TREE</name>
<dbReference type="EMBL" id="JASBWR010000036">
    <property type="protein sequence ID" value="KAJ9105076.1"/>
    <property type="molecule type" value="Genomic_DNA"/>
</dbReference>
<sequence length="579" mass="62938">MLPVSSILNSLLARSRAYAQPLSRAKRTPFVQPETLSSPTDRLIALAQSINLEVSLDNEDPSFGMGTGSEGDTVSATPLNTNAASTRVDTLALAGQRMVIDIEIAHPCTAKQPNEQETGWMVNSLRVERVDPEHLNPTTAGEGMDVDHPPSTTNDLITGGGALPGTRLLEEQSQVLRHYLQRYLDAVNLYNDTERYWHTHHATLHSNDEAEDTGESLELRAERAAIVFSDQLANLRAIDLKMQPLDALLGATTDVPSVSNAIQTDVNMDAAKPNGRDQVVLWDQLNDIHSLLKASVAFLSVSQGPSILPTFRPFSEDTFLVNPICRIVLSETATAARFSDISDTEYTGWAIAIDEPVLVSKGFFARIGTNGAKVGRAGPPLPEKGIEDLCGVDHSRSYTFRGSSGIRQDFLFPHSWNAGMVIDYIGIQSKEDILSTSKALRSSIWISHLLRSCTAHPSEDPTAAQEENLDEELDRLLTSGKFSLVNPKSITLNISFPITVASIQTQNPVMLNLAIEPNSAAGKVHIAASVDGSGDAHAQEQIEGYLKGRMMENELGDRLIALKGDVPQWLDALCTDLFG</sequence>
<evidence type="ECO:0000313" key="2">
    <source>
        <dbReference type="Proteomes" id="UP001241377"/>
    </source>
</evidence>
<evidence type="ECO:0000313" key="1">
    <source>
        <dbReference type="EMBL" id="KAJ9105076.1"/>
    </source>
</evidence>
<comment type="caution">
    <text evidence="1">The sequence shown here is derived from an EMBL/GenBank/DDBJ whole genome shotgun (WGS) entry which is preliminary data.</text>
</comment>
<reference evidence="1" key="1">
    <citation type="submission" date="2023-04" db="EMBL/GenBank/DDBJ databases">
        <title>Draft Genome sequencing of Naganishia species isolated from polar environments using Oxford Nanopore Technology.</title>
        <authorList>
            <person name="Leo P."/>
            <person name="Venkateswaran K."/>
        </authorList>
    </citation>
    <scope>NUCLEOTIDE SEQUENCE</scope>
    <source>
        <strain evidence="1">MNA-CCFEE 5261</strain>
    </source>
</reference>
<gene>
    <name evidence="1" type="ORF">QFC19_003708</name>
</gene>
<dbReference type="Proteomes" id="UP001241377">
    <property type="component" value="Unassembled WGS sequence"/>
</dbReference>
<accession>A0ACC2W1Z1</accession>
<organism evidence="1 2">
    <name type="scientific">Naganishia cerealis</name>
    <dbReference type="NCBI Taxonomy" id="610337"/>
    <lineage>
        <taxon>Eukaryota</taxon>
        <taxon>Fungi</taxon>
        <taxon>Dikarya</taxon>
        <taxon>Basidiomycota</taxon>
        <taxon>Agaricomycotina</taxon>
        <taxon>Tremellomycetes</taxon>
        <taxon>Filobasidiales</taxon>
        <taxon>Filobasidiaceae</taxon>
        <taxon>Naganishia</taxon>
    </lineage>
</organism>
<protein>
    <submittedName>
        <fullName evidence="1">Uncharacterized protein</fullName>
    </submittedName>
</protein>